<dbReference type="Gene3D" id="3.90.850.10">
    <property type="entry name" value="Fumarylacetoacetase-like, C-terminal domain"/>
    <property type="match status" value="1"/>
</dbReference>
<geneLocation type="plasmid" evidence="1 2">
    <name>unnamed5</name>
</geneLocation>
<sequence length="261" mass="27009">MTSLQDRAALLDNAAFATRPVPQLPPDKALSVEDAYAIQAIVVAHRLARGERLAGVKLGLTSEAKMKQVGVNEVILGQLTDAMHHDEGDSLDLGPLIHPRVEPEIAFVLRSPLPPDPTPQEALACVEAVAPALEIIDSRYDGFRFDLGDVIADNASSAGYVLGRRFPPETEISDIAISIAMSDGPEETGSSAAILGHPLNALAAAGRLACARGISTSAGDVVLAGAATAAISLSAGAVVSAEFGPLGRIELRLSPSPTLET</sequence>
<dbReference type="EMBL" id="CP018081">
    <property type="protein sequence ID" value="APE46252.1"/>
    <property type="molecule type" value="Genomic_DNA"/>
</dbReference>
<dbReference type="PANTHER" id="PTHR30143">
    <property type="entry name" value="ACID HYDRATASE"/>
    <property type="match status" value="1"/>
</dbReference>
<dbReference type="KEGG" id="suam:BOO69_22210"/>
<dbReference type="SUPFAM" id="SSF56529">
    <property type="entry name" value="FAH"/>
    <property type="match status" value="1"/>
</dbReference>
<keyword evidence="1" id="KW-0614">Plasmid</keyword>
<dbReference type="GO" id="GO:0008684">
    <property type="term" value="F:2-oxopent-4-enoate hydratase activity"/>
    <property type="evidence" value="ECO:0007669"/>
    <property type="project" value="TreeGrafter"/>
</dbReference>
<accession>A0A1J0WPG8</accession>
<dbReference type="Proteomes" id="UP000181897">
    <property type="component" value="Plasmid unnamed5"/>
</dbReference>
<dbReference type="OrthoDB" id="9792137at2"/>
<organism evidence="1 2">
    <name type="scientific">Sulfitobacter alexandrii</name>
    <dbReference type="NCBI Taxonomy" id="1917485"/>
    <lineage>
        <taxon>Bacteria</taxon>
        <taxon>Pseudomonadati</taxon>
        <taxon>Pseudomonadota</taxon>
        <taxon>Alphaproteobacteria</taxon>
        <taxon>Rhodobacterales</taxon>
        <taxon>Roseobacteraceae</taxon>
        <taxon>Sulfitobacter</taxon>
    </lineage>
</organism>
<proteinExistence type="predicted"/>
<evidence type="ECO:0000313" key="1">
    <source>
        <dbReference type="EMBL" id="APE46252.1"/>
    </source>
</evidence>
<evidence type="ECO:0000313" key="2">
    <source>
        <dbReference type="Proteomes" id="UP000181897"/>
    </source>
</evidence>
<dbReference type="PANTHER" id="PTHR30143:SF0">
    <property type="entry name" value="2-KETO-4-PENTENOATE HYDRATASE"/>
    <property type="match status" value="1"/>
</dbReference>
<protein>
    <recommendedName>
        <fullName evidence="3">4-oxalocrotonate decarboxylase</fullName>
    </recommendedName>
</protein>
<dbReference type="AlphaFoldDB" id="A0A1J0WPG8"/>
<keyword evidence="2" id="KW-1185">Reference proteome</keyword>
<reference evidence="1 2" key="1">
    <citation type="submission" date="2016-11" db="EMBL/GenBank/DDBJ databases">
        <title>Complete genome sequence of Sulfitobacter sp. AM1-D1, a toxic bacteria associated with marine dinoflagellate Alexandrium minutum in East China Sea.</title>
        <authorList>
            <person name="Yang Q."/>
            <person name="Zhang X."/>
            <person name="Tian X."/>
        </authorList>
    </citation>
    <scope>NUCLEOTIDE SEQUENCE [LARGE SCALE GENOMIC DNA]</scope>
    <source>
        <strain evidence="1 2">AM1-D1</strain>
        <plasmid evidence="1 2">unnamed5</plasmid>
    </source>
</reference>
<evidence type="ECO:0008006" key="3">
    <source>
        <dbReference type="Google" id="ProtNLM"/>
    </source>
</evidence>
<dbReference type="InterPro" id="IPR036663">
    <property type="entry name" value="Fumarylacetoacetase_C_sf"/>
</dbReference>
<dbReference type="InterPro" id="IPR050772">
    <property type="entry name" value="Hydratase-Decarb/MhpD_sf"/>
</dbReference>
<dbReference type="RefSeq" id="WP_071974394.1">
    <property type="nucleotide sequence ID" value="NZ_CP018081.1"/>
</dbReference>
<gene>
    <name evidence="1" type="ORF">BOO69_22210</name>
</gene>
<dbReference type="GO" id="GO:0005737">
    <property type="term" value="C:cytoplasm"/>
    <property type="evidence" value="ECO:0007669"/>
    <property type="project" value="TreeGrafter"/>
</dbReference>
<name>A0A1J0WPG8_9RHOB</name>